<dbReference type="HAMAP" id="MF_00184">
    <property type="entry name" value="Thr_tRNA_synth"/>
    <property type="match status" value="1"/>
</dbReference>
<dbReference type="Pfam" id="PF02824">
    <property type="entry name" value="TGS"/>
    <property type="match status" value="1"/>
</dbReference>
<proteinExistence type="inferred from homology"/>
<keyword evidence="6 13" id="KW-0547">Nucleotide-binding</keyword>
<protein>
    <recommendedName>
        <fullName evidence="13">Threonine--tRNA ligase</fullName>
        <ecNumber evidence="13">6.1.1.3</ecNumber>
    </recommendedName>
    <alternativeName>
        <fullName evidence="13">Threonyl-tRNA synthetase</fullName>
        <shortName evidence="13">ThrRS</shortName>
    </alternativeName>
</protein>
<evidence type="ECO:0000256" key="8">
    <source>
        <dbReference type="ARBA" id="ARBA00022840"/>
    </source>
</evidence>
<dbReference type="PANTHER" id="PTHR11451">
    <property type="entry name" value="THREONINE-TRNA LIGASE"/>
    <property type="match status" value="1"/>
</dbReference>
<dbReference type="GO" id="GO:0006435">
    <property type="term" value="P:threonyl-tRNA aminoacylation"/>
    <property type="evidence" value="ECO:0007669"/>
    <property type="project" value="UniProtKB-UniRule"/>
</dbReference>
<evidence type="ECO:0000256" key="5">
    <source>
        <dbReference type="ARBA" id="ARBA00022723"/>
    </source>
</evidence>
<keyword evidence="8 13" id="KW-0067">ATP-binding</keyword>
<keyword evidence="5 13" id="KW-0479">Metal-binding</keyword>
<dbReference type="GO" id="GO:0046872">
    <property type="term" value="F:metal ion binding"/>
    <property type="evidence" value="ECO:0007669"/>
    <property type="project" value="UniProtKB-KW"/>
</dbReference>
<evidence type="ECO:0000256" key="2">
    <source>
        <dbReference type="ARBA" id="ARBA00022490"/>
    </source>
</evidence>
<evidence type="ECO:0000259" key="15">
    <source>
        <dbReference type="PROSITE" id="PS51880"/>
    </source>
</evidence>
<dbReference type="GO" id="GO:0016740">
    <property type="term" value="F:transferase activity"/>
    <property type="evidence" value="ECO:0007669"/>
    <property type="project" value="UniProtKB-ARBA"/>
</dbReference>
<evidence type="ECO:0000256" key="13">
    <source>
        <dbReference type="HAMAP-Rule" id="MF_00184"/>
    </source>
</evidence>
<dbReference type="InterPro" id="IPR004095">
    <property type="entry name" value="TGS"/>
</dbReference>
<dbReference type="InterPro" id="IPR018163">
    <property type="entry name" value="Thr/Ala-tRNA-synth_IIc_edit"/>
</dbReference>
<dbReference type="EC" id="6.1.1.3" evidence="13"/>
<dbReference type="GO" id="GO:0000049">
    <property type="term" value="F:tRNA binding"/>
    <property type="evidence" value="ECO:0007669"/>
    <property type="project" value="UniProtKB-KW"/>
</dbReference>
<keyword evidence="7 13" id="KW-0862">Zinc</keyword>
<dbReference type="Gene3D" id="3.40.50.800">
    <property type="entry name" value="Anticodon-binding domain"/>
    <property type="match status" value="1"/>
</dbReference>
<name>A0A364K3W8_9BACL</name>
<dbReference type="InterPro" id="IPR002320">
    <property type="entry name" value="Thr-tRNA-ligase_IIa"/>
</dbReference>
<keyword evidence="3 13" id="KW-0820">tRNA-binding</keyword>
<reference evidence="16 17" key="1">
    <citation type="submission" date="2018-06" db="EMBL/GenBank/DDBJ databases">
        <title>Thermoflavimicrobium daqus sp. nov., a thermophilic microbe isolated from Moutai-flavour Daqu.</title>
        <authorList>
            <person name="Wang X."/>
            <person name="Zhou H."/>
        </authorList>
    </citation>
    <scope>NUCLEOTIDE SEQUENCE [LARGE SCALE GENOMIC DNA]</scope>
    <source>
        <strain evidence="16 17">FBKL4.011</strain>
    </source>
</reference>
<dbReference type="CDD" id="cd00860">
    <property type="entry name" value="ThrRS_anticodon"/>
    <property type="match status" value="1"/>
</dbReference>
<dbReference type="InterPro" id="IPR033728">
    <property type="entry name" value="ThrRS_core"/>
</dbReference>
<dbReference type="InterPro" id="IPR036621">
    <property type="entry name" value="Anticodon-bd_dom_sf"/>
</dbReference>
<evidence type="ECO:0000256" key="4">
    <source>
        <dbReference type="ARBA" id="ARBA00022598"/>
    </source>
</evidence>
<evidence type="ECO:0000256" key="9">
    <source>
        <dbReference type="ARBA" id="ARBA00022884"/>
    </source>
</evidence>
<dbReference type="PROSITE" id="PS50862">
    <property type="entry name" value="AA_TRNA_LIGASE_II"/>
    <property type="match status" value="1"/>
</dbReference>
<gene>
    <name evidence="13" type="primary">thrS</name>
    <name evidence="16" type="ORF">DL897_10210</name>
</gene>
<dbReference type="GO" id="GO:0140096">
    <property type="term" value="F:catalytic activity, acting on a protein"/>
    <property type="evidence" value="ECO:0007669"/>
    <property type="project" value="UniProtKB-ARBA"/>
</dbReference>
<dbReference type="InterPro" id="IPR012947">
    <property type="entry name" value="tRNA_SAD"/>
</dbReference>
<evidence type="ECO:0000259" key="14">
    <source>
        <dbReference type="PROSITE" id="PS50862"/>
    </source>
</evidence>
<keyword evidence="4 13" id="KW-0436">Ligase</keyword>
<keyword evidence="10 13" id="KW-0648">Protein biosynthesis</keyword>
<dbReference type="Gene3D" id="3.30.930.10">
    <property type="entry name" value="Bira Bifunctional Protein, Domain 2"/>
    <property type="match status" value="1"/>
</dbReference>
<feature type="binding site" evidence="13">
    <location>
        <position position="389"/>
    </location>
    <ligand>
        <name>Zn(2+)</name>
        <dbReference type="ChEBI" id="CHEBI:29105"/>
        <note>catalytic</note>
    </ligand>
</feature>
<dbReference type="Pfam" id="PF03129">
    <property type="entry name" value="HGTP_anticodon"/>
    <property type="match status" value="1"/>
</dbReference>
<dbReference type="Gene3D" id="3.30.980.10">
    <property type="entry name" value="Threonyl-trna Synthetase, Chain A, domain 2"/>
    <property type="match status" value="1"/>
</dbReference>
<dbReference type="Pfam" id="PF07973">
    <property type="entry name" value="tRNA_SAD"/>
    <property type="match status" value="1"/>
</dbReference>
<evidence type="ECO:0000256" key="1">
    <source>
        <dbReference type="ARBA" id="ARBA00008226"/>
    </source>
</evidence>
<dbReference type="FunFam" id="3.30.54.20:FF:000002">
    <property type="entry name" value="Threonine--tRNA ligase"/>
    <property type="match status" value="1"/>
</dbReference>
<comment type="subcellular location">
    <subcellularLocation>
        <location evidence="13">Cytoplasm</location>
    </subcellularLocation>
</comment>
<feature type="binding site" evidence="13">
    <location>
        <position position="515"/>
    </location>
    <ligand>
        <name>Zn(2+)</name>
        <dbReference type="ChEBI" id="CHEBI:29105"/>
        <note>catalytic</note>
    </ligand>
</feature>
<evidence type="ECO:0000256" key="6">
    <source>
        <dbReference type="ARBA" id="ARBA00022741"/>
    </source>
</evidence>
<dbReference type="Gene3D" id="3.30.54.20">
    <property type="match status" value="1"/>
</dbReference>
<dbReference type="InterPro" id="IPR045864">
    <property type="entry name" value="aa-tRNA-synth_II/BPL/LPL"/>
</dbReference>
<comment type="similarity">
    <text evidence="1 13">Belongs to the class-II aminoacyl-tRNA synthetase family.</text>
</comment>
<dbReference type="EMBL" id="QJKK01000005">
    <property type="protein sequence ID" value="RAL24063.1"/>
    <property type="molecule type" value="Genomic_DNA"/>
</dbReference>
<dbReference type="NCBIfam" id="TIGR00418">
    <property type="entry name" value="thrS"/>
    <property type="match status" value="1"/>
</dbReference>
<dbReference type="OrthoDB" id="9802304at2"/>
<dbReference type="FunFam" id="3.40.50.800:FF:000001">
    <property type="entry name" value="Threonine--tRNA ligase"/>
    <property type="match status" value="1"/>
</dbReference>
<comment type="caution">
    <text evidence="13">Lacks conserved residue(s) required for the propagation of feature annotation.</text>
</comment>
<dbReference type="InterPro" id="IPR004154">
    <property type="entry name" value="Anticodon-bd"/>
</dbReference>
<feature type="domain" description="Aminoacyl-transfer RNA synthetases class-II family profile" evidence="14">
    <location>
        <begin position="270"/>
        <end position="538"/>
    </location>
</feature>
<dbReference type="FunFam" id="3.30.930.10:FF:000002">
    <property type="entry name" value="Threonine--tRNA ligase"/>
    <property type="match status" value="1"/>
</dbReference>
<dbReference type="InterPro" id="IPR006195">
    <property type="entry name" value="aa-tRNA-synth_II"/>
</dbReference>
<feature type="binding site" evidence="13">
    <location>
        <position position="338"/>
    </location>
    <ligand>
        <name>Zn(2+)</name>
        <dbReference type="ChEBI" id="CHEBI:29105"/>
        <note>catalytic</note>
    </ligand>
</feature>
<dbReference type="PRINTS" id="PR01047">
    <property type="entry name" value="TRNASYNTHTHR"/>
</dbReference>
<comment type="cofactor">
    <cofactor evidence="13">
        <name>Zn(2+)</name>
        <dbReference type="ChEBI" id="CHEBI:29105"/>
    </cofactor>
    <text evidence="13">Binds 1 zinc ion per subunit.</text>
</comment>
<dbReference type="AlphaFoldDB" id="A0A364K3W8"/>
<feature type="domain" description="TGS" evidence="15">
    <location>
        <begin position="1"/>
        <end position="64"/>
    </location>
</feature>
<dbReference type="GO" id="GO:0005737">
    <property type="term" value="C:cytoplasm"/>
    <property type="evidence" value="ECO:0007669"/>
    <property type="project" value="UniProtKB-SubCell"/>
</dbReference>
<evidence type="ECO:0000256" key="10">
    <source>
        <dbReference type="ARBA" id="ARBA00022917"/>
    </source>
</evidence>
<evidence type="ECO:0000256" key="12">
    <source>
        <dbReference type="ARBA" id="ARBA00049515"/>
    </source>
</evidence>
<comment type="subunit">
    <text evidence="13">Homodimer.</text>
</comment>
<accession>A0A364K3W8</accession>
<dbReference type="InterPro" id="IPR002314">
    <property type="entry name" value="aa-tRNA-synt_IIb"/>
</dbReference>
<dbReference type="Pfam" id="PF00587">
    <property type="entry name" value="tRNA-synt_2b"/>
    <property type="match status" value="1"/>
</dbReference>
<comment type="catalytic activity">
    <reaction evidence="12 13">
        <text>tRNA(Thr) + L-threonine + ATP = L-threonyl-tRNA(Thr) + AMP + diphosphate + H(+)</text>
        <dbReference type="Rhea" id="RHEA:24624"/>
        <dbReference type="Rhea" id="RHEA-COMP:9670"/>
        <dbReference type="Rhea" id="RHEA-COMP:9704"/>
        <dbReference type="ChEBI" id="CHEBI:15378"/>
        <dbReference type="ChEBI" id="CHEBI:30616"/>
        <dbReference type="ChEBI" id="CHEBI:33019"/>
        <dbReference type="ChEBI" id="CHEBI:57926"/>
        <dbReference type="ChEBI" id="CHEBI:78442"/>
        <dbReference type="ChEBI" id="CHEBI:78534"/>
        <dbReference type="ChEBI" id="CHEBI:456215"/>
        <dbReference type="EC" id="6.1.1.3"/>
    </reaction>
</comment>
<evidence type="ECO:0000313" key="16">
    <source>
        <dbReference type="EMBL" id="RAL24063.1"/>
    </source>
</evidence>
<dbReference type="SMART" id="SM00863">
    <property type="entry name" value="tRNA_SAD"/>
    <property type="match status" value="1"/>
</dbReference>
<dbReference type="CDD" id="cd00771">
    <property type="entry name" value="ThrRS_core"/>
    <property type="match status" value="1"/>
</dbReference>
<dbReference type="FunFam" id="3.30.980.10:FF:000005">
    <property type="entry name" value="Threonyl-tRNA synthetase, mitochondrial"/>
    <property type="match status" value="1"/>
</dbReference>
<dbReference type="CDD" id="cd01667">
    <property type="entry name" value="TGS_ThrRS"/>
    <property type="match status" value="1"/>
</dbReference>
<sequence length="643" mass="74448">MANTIQVKFKDGSIRLFSAGVTCKDLAFTISKSLGKKAVAVKVNGQSFDLSYVLESDAEVEILTLEDSMGIEVMRLTTAHVMAQAIKRLYPEVKLAIGPVIPGGFYYDFADRTFNLEDLSKIEAEMKRIIQENLPIERRVVSREEALAYFQEKDERFKVEMIQDTPIGEEITLYQQGEYTDLCRGPHLPSTGLVKAFKLMSIAGSYWRGDANREMLTRIYGVAFRTHQELNNHLREIEEAKQRDHRKVGKEQEIFMLCKEVGQGLPIWLPKGAKIRRLIESYMIDLEEKMGYEHVYSPHLANINLYKIADYLQQYSDELYPSLKLDKQEELILRPINCPHHMMVFKSKVRSYRDLPVRIAELGMMHRNEIPETLTGLERVRVMTMNDAHIFCRQDQIKEEFKQVVRLIKQVYDDFGIINYFYRLSYPNLHGQDDTKWELSQQQLKETLDELGLDYVEEINDAAPYGGPKLDVQVKTASGKTETLSTIQLDFQLPEHFELNYINETSQKECPMVIHHSILGTLERFIAFLIEQYQGAFPIWLAPIQVRVVTVGQDYEDYAQEVAKKLQHSGIRVELDANAETLNYKIRRAQIDRIPYTLVIGERELGMQVVRPRHYGRGDLGVMSLDIFLARVQEEVYHKELLI</sequence>
<dbReference type="GO" id="GO:0004829">
    <property type="term" value="F:threonine-tRNA ligase activity"/>
    <property type="evidence" value="ECO:0007669"/>
    <property type="project" value="UniProtKB-UniRule"/>
</dbReference>
<keyword evidence="11 13" id="KW-0030">Aminoacyl-tRNA synthetase</keyword>
<keyword evidence="17" id="KW-1185">Reference proteome</keyword>
<reference evidence="16 17" key="2">
    <citation type="submission" date="2018-06" db="EMBL/GenBank/DDBJ databases">
        <authorList>
            <person name="Zhirakovskaya E."/>
        </authorList>
    </citation>
    <scope>NUCLEOTIDE SEQUENCE [LARGE SCALE GENOMIC DNA]</scope>
    <source>
        <strain evidence="16 17">FBKL4.011</strain>
    </source>
</reference>
<dbReference type="InterPro" id="IPR012676">
    <property type="entry name" value="TGS-like"/>
</dbReference>
<dbReference type="SUPFAM" id="SSF52954">
    <property type="entry name" value="Class II aaRS ABD-related"/>
    <property type="match status" value="1"/>
</dbReference>
<evidence type="ECO:0000256" key="7">
    <source>
        <dbReference type="ARBA" id="ARBA00022833"/>
    </source>
</evidence>
<dbReference type="GO" id="GO:0005524">
    <property type="term" value="F:ATP binding"/>
    <property type="evidence" value="ECO:0007669"/>
    <property type="project" value="UniProtKB-UniRule"/>
</dbReference>
<dbReference type="PANTHER" id="PTHR11451:SF56">
    <property type="entry name" value="THREONINE--TRNA LIGASE 1"/>
    <property type="match status" value="1"/>
</dbReference>
<dbReference type="RefSeq" id="WP_113659056.1">
    <property type="nucleotide sequence ID" value="NZ_KZ845667.1"/>
</dbReference>
<dbReference type="SUPFAM" id="SSF55186">
    <property type="entry name" value="ThrRS/AlaRS common domain"/>
    <property type="match status" value="1"/>
</dbReference>
<evidence type="ECO:0000256" key="3">
    <source>
        <dbReference type="ARBA" id="ARBA00022555"/>
    </source>
</evidence>
<comment type="caution">
    <text evidence="16">The sequence shown here is derived from an EMBL/GenBank/DDBJ whole genome shotgun (WGS) entry which is preliminary data.</text>
</comment>
<dbReference type="SUPFAM" id="SSF81271">
    <property type="entry name" value="TGS-like"/>
    <property type="match status" value="1"/>
</dbReference>
<organism evidence="16 17">
    <name type="scientific">Thermoflavimicrobium daqui</name>
    <dbReference type="NCBI Taxonomy" id="2137476"/>
    <lineage>
        <taxon>Bacteria</taxon>
        <taxon>Bacillati</taxon>
        <taxon>Bacillota</taxon>
        <taxon>Bacilli</taxon>
        <taxon>Bacillales</taxon>
        <taxon>Thermoactinomycetaceae</taxon>
        <taxon>Thermoflavimicrobium</taxon>
    </lineage>
</organism>
<evidence type="ECO:0000313" key="17">
    <source>
        <dbReference type="Proteomes" id="UP000251213"/>
    </source>
</evidence>
<dbReference type="Gene3D" id="3.10.20.30">
    <property type="match status" value="1"/>
</dbReference>
<dbReference type="SUPFAM" id="SSF55681">
    <property type="entry name" value="Class II aaRS and biotin synthetases"/>
    <property type="match status" value="1"/>
</dbReference>
<dbReference type="Proteomes" id="UP000251213">
    <property type="component" value="Unassembled WGS sequence"/>
</dbReference>
<dbReference type="InterPro" id="IPR012675">
    <property type="entry name" value="Beta-grasp_dom_sf"/>
</dbReference>
<dbReference type="PROSITE" id="PS51880">
    <property type="entry name" value="TGS"/>
    <property type="match status" value="1"/>
</dbReference>
<dbReference type="InterPro" id="IPR047246">
    <property type="entry name" value="ThrRS_anticodon"/>
</dbReference>
<evidence type="ECO:0000256" key="11">
    <source>
        <dbReference type="ARBA" id="ARBA00023146"/>
    </source>
</evidence>
<keyword evidence="2 13" id="KW-0963">Cytoplasm</keyword>
<keyword evidence="9 13" id="KW-0694">RNA-binding</keyword>